<keyword evidence="3" id="KW-1185">Reference proteome</keyword>
<proteinExistence type="predicted"/>
<reference evidence="2 3" key="1">
    <citation type="submission" date="2013-12" db="EMBL/GenBank/DDBJ databases">
        <title>Draft genome of the parsitic nematode Ancylostoma duodenale.</title>
        <authorList>
            <person name="Mitreva M."/>
        </authorList>
    </citation>
    <scope>NUCLEOTIDE SEQUENCE [LARGE SCALE GENOMIC DNA]</scope>
    <source>
        <strain evidence="2 3">Zhejiang</strain>
    </source>
</reference>
<dbReference type="EMBL" id="KN728828">
    <property type="protein sequence ID" value="KIH63188.1"/>
    <property type="molecule type" value="Genomic_DNA"/>
</dbReference>
<dbReference type="AlphaFoldDB" id="A0A0C2D1F6"/>
<organism evidence="2 3">
    <name type="scientific">Ancylostoma duodenale</name>
    <dbReference type="NCBI Taxonomy" id="51022"/>
    <lineage>
        <taxon>Eukaryota</taxon>
        <taxon>Metazoa</taxon>
        <taxon>Ecdysozoa</taxon>
        <taxon>Nematoda</taxon>
        <taxon>Chromadorea</taxon>
        <taxon>Rhabditida</taxon>
        <taxon>Rhabditina</taxon>
        <taxon>Rhabditomorpha</taxon>
        <taxon>Strongyloidea</taxon>
        <taxon>Ancylostomatidae</taxon>
        <taxon>Ancylostomatinae</taxon>
        <taxon>Ancylostoma</taxon>
    </lineage>
</organism>
<keyword evidence="1" id="KW-0732">Signal</keyword>
<gene>
    <name evidence="2" type="ORF">ANCDUO_06512</name>
</gene>
<feature type="chain" id="PRO_5002159413" evidence="1">
    <location>
        <begin position="19"/>
        <end position="69"/>
    </location>
</feature>
<dbReference type="OrthoDB" id="69496at2759"/>
<accession>A0A0C2D1F6</accession>
<evidence type="ECO:0000313" key="2">
    <source>
        <dbReference type="EMBL" id="KIH63188.1"/>
    </source>
</evidence>
<name>A0A0C2D1F6_9BILA</name>
<feature type="signal peptide" evidence="1">
    <location>
        <begin position="1"/>
        <end position="18"/>
    </location>
</feature>
<dbReference type="Proteomes" id="UP000054047">
    <property type="component" value="Unassembled WGS sequence"/>
</dbReference>
<evidence type="ECO:0000313" key="3">
    <source>
        <dbReference type="Proteomes" id="UP000054047"/>
    </source>
</evidence>
<protein>
    <submittedName>
        <fullName evidence="2">Surfactant protein B</fullName>
    </submittedName>
</protein>
<sequence length="69" mass="7837">MRIAVFLAVIMCISTTSVENRKKRSCEKCKAFSGKLDRILEKGEELVKVIELEHDSPEKICTDIHLCTV</sequence>
<evidence type="ECO:0000256" key="1">
    <source>
        <dbReference type="SAM" id="SignalP"/>
    </source>
</evidence>